<dbReference type="Proteomes" id="UP000469440">
    <property type="component" value="Unassembled WGS sequence"/>
</dbReference>
<gene>
    <name evidence="1" type="ORF">CAFE_24570</name>
</gene>
<protein>
    <submittedName>
        <fullName evidence="1">Uncharacterized protein</fullName>
    </submittedName>
</protein>
<evidence type="ECO:0000313" key="1">
    <source>
        <dbReference type="EMBL" id="MVB11733.1"/>
    </source>
</evidence>
<dbReference type="RefSeq" id="WP_156990827.1">
    <property type="nucleotide sequence ID" value="NZ_VWXL01000071.1"/>
</dbReference>
<name>A0A6N8I2H0_9FIRM</name>
<dbReference type="AlphaFoldDB" id="A0A6N8I2H0"/>
<sequence>MEKFIPYEKLSKKKQRELAAKRRGSWGALNPVTRKLKNPKAYNREKARKWSDESPMTVPFELYYLFRTSLCNVSVKQACAKSPWHR</sequence>
<organism evidence="1 2">
    <name type="scientific">Caproicibacter fermentans</name>
    <dbReference type="NCBI Taxonomy" id="2576756"/>
    <lineage>
        <taxon>Bacteria</taxon>
        <taxon>Bacillati</taxon>
        <taxon>Bacillota</taxon>
        <taxon>Clostridia</taxon>
        <taxon>Eubacteriales</taxon>
        <taxon>Acutalibacteraceae</taxon>
        <taxon>Caproicibacter</taxon>
    </lineage>
</organism>
<dbReference type="OrthoDB" id="1956557at2"/>
<keyword evidence="2" id="KW-1185">Reference proteome</keyword>
<comment type="caution">
    <text evidence="1">The sequence shown here is derived from an EMBL/GenBank/DDBJ whole genome shotgun (WGS) entry which is preliminary data.</text>
</comment>
<evidence type="ECO:0000313" key="2">
    <source>
        <dbReference type="Proteomes" id="UP000469440"/>
    </source>
</evidence>
<proteinExistence type="predicted"/>
<accession>A0A6N8I2H0</accession>
<dbReference type="EMBL" id="VWXL01000071">
    <property type="protein sequence ID" value="MVB11733.1"/>
    <property type="molecule type" value="Genomic_DNA"/>
</dbReference>
<reference evidence="1 2" key="1">
    <citation type="submission" date="2019-09" db="EMBL/GenBank/DDBJ databases">
        <title>Genome sequence of Clostridium sp. EA1.</title>
        <authorList>
            <person name="Poehlein A."/>
            <person name="Bengelsdorf F.R."/>
            <person name="Daniel R."/>
        </authorList>
    </citation>
    <scope>NUCLEOTIDE SEQUENCE [LARGE SCALE GENOMIC DNA]</scope>
    <source>
        <strain evidence="1 2">EA1</strain>
    </source>
</reference>